<evidence type="ECO:0000313" key="2">
    <source>
        <dbReference type="EMBL" id="BCU05884.1"/>
    </source>
</evidence>
<evidence type="ECO:0000256" key="1">
    <source>
        <dbReference type="SAM" id="MobiDB-lite"/>
    </source>
</evidence>
<dbReference type="EMBL" id="AP024563">
    <property type="protein sequence ID" value="BCU05884.1"/>
    <property type="molecule type" value="Genomic_DNA"/>
</dbReference>
<feature type="compositionally biased region" description="Polar residues" evidence="1">
    <location>
        <begin position="1"/>
        <end position="13"/>
    </location>
</feature>
<keyword evidence="3" id="KW-1185">Reference proteome</keyword>
<name>A0ABM7QJG2_9GAMM</name>
<protein>
    <recommendedName>
        <fullName evidence="4">XRE family transcriptional regulator</fullName>
    </recommendedName>
</protein>
<accession>A0ABM7QJG2</accession>
<proteinExistence type="predicted"/>
<evidence type="ECO:0008006" key="4">
    <source>
        <dbReference type="Google" id="ProtNLM"/>
    </source>
</evidence>
<dbReference type="Proteomes" id="UP000680679">
    <property type="component" value="Chromosome"/>
</dbReference>
<organism evidence="2 3">
    <name type="scientific">Allochromatium tepidum</name>
    <dbReference type="NCBI Taxonomy" id="553982"/>
    <lineage>
        <taxon>Bacteria</taxon>
        <taxon>Pseudomonadati</taxon>
        <taxon>Pseudomonadota</taxon>
        <taxon>Gammaproteobacteria</taxon>
        <taxon>Chromatiales</taxon>
        <taxon>Chromatiaceae</taxon>
        <taxon>Allochromatium</taxon>
    </lineage>
</organism>
<sequence>MNETATEADSQSPARPDAGLHNPDPAYLRTLIQRSGLTQRAAATSIGIGERLLSAYLADREVASAKSAPYPVQYALEQLALSAPPVADPAPVADPEKLKRRRAARRRKKSLSEIFSEGWLSWLDNGANPALDPLDMDDTCALVSWLKGFHNGWCHFPDNPSTSFRSALQTKLADRPELLNRLLQCLGEDE</sequence>
<reference evidence="2 3" key="1">
    <citation type="submission" date="2021-04" db="EMBL/GenBank/DDBJ databases">
        <title>Complete genome sequencing of Allochromatium tepidum strain NZ.</title>
        <authorList>
            <person name="Tsukatani Y."/>
            <person name="Mori H."/>
        </authorList>
    </citation>
    <scope>NUCLEOTIDE SEQUENCE [LARGE SCALE GENOMIC DNA]</scope>
    <source>
        <strain evidence="2 3">NZ</strain>
    </source>
</reference>
<feature type="region of interest" description="Disordered" evidence="1">
    <location>
        <begin position="1"/>
        <end position="25"/>
    </location>
</feature>
<dbReference type="RefSeq" id="WP_213380189.1">
    <property type="nucleotide sequence ID" value="NZ_AP024563.1"/>
</dbReference>
<evidence type="ECO:0000313" key="3">
    <source>
        <dbReference type="Proteomes" id="UP000680679"/>
    </source>
</evidence>
<gene>
    <name evidence="2" type="ORF">Atep_05610</name>
</gene>